<dbReference type="SMART" id="SM00271">
    <property type="entry name" value="DnaJ"/>
    <property type="match status" value="1"/>
</dbReference>
<dbReference type="GO" id="GO:0006620">
    <property type="term" value="P:post-translational protein targeting to endoplasmic reticulum membrane"/>
    <property type="evidence" value="ECO:0007669"/>
    <property type="project" value="TreeGrafter"/>
</dbReference>
<dbReference type="Gene3D" id="1.10.287.110">
    <property type="entry name" value="DnaJ domain"/>
    <property type="match status" value="1"/>
</dbReference>
<reference evidence="4" key="1">
    <citation type="journal article" date="2013" name="PLoS Genet.">
        <title>The genome of Spraguea lophii and the basis of host-microsporidian interactions.</title>
        <authorList>
            <person name="Campbell S.E."/>
            <person name="Williams T.A."/>
            <person name="Yousuf A."/>
            <person name="Soanes D.M."/>
            <person name="Paszkiewicz K.H."/>
            <person name="Williams B.A.P."/>
        </authorList>
    </citation>
    <scope>NUCLEOTIDE SEQUENCE [LARGE SCALE GENOMIC DNA]</scope>
    <source>
        <strain evidence="4">42_110</strain>
    </source>
</reference>
<dbReference type="Pfam" id="PF00226">
    <property type="entry name" value="DnaJ"/>
    <property type="match status" value="1"/>
</dbReference>
<feature type="transmembrane region" description="Helical" evidence="1">
    <location>
        <begin position="54"/>
        <end position="76"/>
    </location>
</feature>
<dbReference type="Proteomes" id="UP000014978">
    <property type="component" value="Unassembled WGS sequence"/>
</dbReference>
<evidence type="ECO:0000259" key="2">
    <source>
        <dbReference type="PROSITE" id="PS50076"/>
    </source>
</evidence>
<dbReference type="VEuPathDB" id="MicrosporidiaDB:SLOPH_2412"/>
<comment type="caution">
    <text evidence="3">The sequence shown here is derived from an EMBL/GenBank/DDBJ whole genome shotgun (WGS) entry which is preliminary data.</text>
</comment>
<dbReference type="AlphaFoldDB" id="S7XGQ4"/>
<dbReference type="GO" id="GO:0008320">
    <property type="term" value="F:protein transmembrane transporter activity"/>
    <property type="evidence" value="ECO:0007669"/>
    <property type="project" value="TreeGrafter"/>
</dbReference>
<evidence type="ECO:0000313" key="4">
    <source>
        <dbReference type="Proteomes" id="UP000014978"/>
    </source>
</evidence>
<dbReference type="GO" id="GO:0031207">
    <property type="term" value="C:Sec62/Sec63 complex"/>
    <property type="evidence" value="ECO:0007669"/>
    <property type="project" value="TreeGrafter"/>
</dbReference>
<dbReference type="HOGENOM" id="CLU_494335_0_0_1"/>
<dbReference type="GO" id="GO:0006614">
    <property type="term" value="P:SRP-dependent cotranslational protein targeting to membrane"/>
    <property type="evidence" value="ECO:0007669"/>
    <property type="project" value="TreeGrafter"/>
</dbReference>
<protein>
    <submittedName>
        <fullName evidence="3">Sec63-like protein</fullName>
    </submittedName>
</protein>
<name>S7XGQ4_SPRLO</name>
<dbReference type="CDD" id="cd06257">
    <property type="entry name" value="DnaJ"/>
    <property type="match status" value="1"/>
</dbReference>
<feature type="transmembrane region" description="Helical" evidence="1">
    <location>
        <begin position="171"/>
        <end position="190"/>
    </location>
</feature>
<dbReference type="InterPro" id="IPR036869">
    <property type="entry name" value="J_dom_sf"/>
</dbReference>
<dbReference type="FunCoup" id="S7XGQ4">
    <property type="interactions" value="189"/>
</dbReference>
<dbReference type="PANTHER" id="PTHR24075">
    <property type="entry name" value="SEC63 DOMAIN-CONTAINING"/>
    <property type="match status" value="1"/>
</dbReference>
<dbReference type="Gene3D" id="1.10.3380.10">
    <property type="entry name" value="Sec63 N-terminal domain-like domain"/>
    <property type="match status" value="1"/>
</dbReference>
<dbReference type="OMA" id="YNICTIR"/>
<accession>S7XGQ4</accession>
<dbReference type="GO" id="GO:0003723">
    <property type="term" value="F:RNA binding"/>
    <property type="evidence" value="ECO:0007669"/>
    <property type="project" value="TreeGrafter"/>
</dbReference>
<keyword evidence="1" id="KW-0472">Membrane</keyword>
<dbReference type="InterPro" id="IPR001623">
    <property type="entry name" value="DnaJ_domain"/>
</dbReference>
<evidence type="ECO:0000313" key="3">
    <source>
        <dbReference type="EMBL" id="EPR78204.1"/>
    </source>
</evidence>
<feature type="transmembrane region" description="Helical" evidence="1">
    <location>
        <begin position="12"/>
        <end position="30"/>
    </location>
</feature>
<dbReference type="SUPFAM" id="SSF46565">
    <property type="entry name" value="Chaperone J-domain"/>
    <property type="match status" value="1"/>
</dbReference>
<dbReference type="PROSITE" id="PS50076">
    <property type="entry name" value="DNAJ_2"/>
    <property type="match status" value="1"/>
</dbReference>
<proteinExistence type="predicted"/>
<dbReference type="PRINTS" id="PR00625">
    <property type="entry name" value="JDOMAIN"/>
</dbReference>
<dbReference type="STRING" id="1358809.S7XGQ4"/>
<dbReference type="InParanoid" id="S7XGQ4"/>
<evidence type="ECO:0000256" key="1">
    <source>
        <dbReference type="SAM" id="Phobius"/>
    </source>
</evidence>
<dbReference type="EMBL" id="ATCN01000945">
    <property type="protein sequence ID" value="EPR78204.1"/>
    <property type="molecule type" value="Genomic_DNA"/>
</dbReference>
<feature type="domain" description="J" evidence="2">
    <location>
        <begin position="87"/>
        <end position="156"/>
    </location>
</feature>
<sequence length="521" mass="60588">MHQYAYDENGLATSYLLLSILVPLFLYFLCTYKKEISFKCDCTECKGRKKSYKFLIYLMKVILISILLFVLIRNILTIKLEGRVEDNPYHILQIDEDATDAQVKKAFRKLSAIYDTDVCKEEEKKEYEEITKNISKAYAILRNKENYKQWIIDDKKEEIVAIPKELKDSGYLIFLFYGIAFGIFLPLWAFRRWMRTIEINRIGVRYDTMKSFYYQLANISSVKDLIGMIADAKELQIAADIDFLTLKALIESKYAYPLREVKKMNNGYAILMDHLFRTKFTSDSLRKEIQNKSIILINAISKLVQCNNNVEALNNILIVEKMINQAIFDPEYFLLQYPNVKFEDIFFDKQNGKSYTVNEKDVKDIKEKIPDISLTVEGLEKNNGIYLVEKNKMCELTVILKNSLIGDINNLSLDNDSIGFVLKPDGEKDFRLENSVGKYLKIPVHAPYMLNNIFLEYTAYLVVDGLINQELVRFSSFSENKSIVFPLDTIKDGHTKQLDIYVINNAYFQGDIKQSIRIKAV</sequence>
<organism evidence="3 4">
    <name type="scientific">Spraguea lophii (strain 42_110)</name>
    <name type="common">Microsporidian parasite</name>
    <dbReference type="NCBI Taxonomy" id="1358809"/>
    <lineage>
        <taxon>Eukaryota</taxon>
        <taxon>Fungi</taxon>
        <taxon>Fungi incertae sedis</taxon>
        <taxon>Microsporidia</taxon>
        <taxon>Spragueidae</taxon>
        <taxon>Spraguea</taxon>
    </lineage>
</organism>
<gene>
    <name evidence="3" type="ORF">SLOPH_2412</name>
</gene>
<dbReference type="PANTHER" id="PTHR24075:SF0">
    <property type="entry name" value="TRANSLOCATION PROTEIN SEC63 HOMOLOG"/>
    <property type="match status" value="1"/>
</dbReference>
<keyword evidence="1" id="KW-0812">Transmembrane</keyword>
<dbReference type="SUPFAM" id="SSF158702">
    <property type="entry name" value="Sec63 N-terminal domain-like"/>
    <property type="match status" value="1"/>
</dbReference>
<keyword evidence="4" id="KW-1185">Reference proteome</keyword>
<keyword evidence="1" id="KW-1133">Transmembrane helix</keyword>
<dbReference type="OrthoDB" id="1734229at2759"/>